<accession>W7IW58</accession>
<evidence type="ECO:0000313" key="3">
    <source>
        <dbReference type="EMBL" id="EWC64558.1"/>
    </source>
</evidence>
<dbReference type="Gene3D" id="1.20.120.1220">
    <property type="match status" value="1"/>
</dbReference>
<keyword evidence="1" id="KW-0472">Membrane</keyword>
<dbReference type="GO" id="GO:0016020">
    <property type="term" value="C:membrane"/>
    <property type="evidence" value="ECO:0007669"/>
    <property type="project" value="InterPro"/>
</dbReference>
<dbReference type="EMBL" id="AYXG01000004">
    <property type="protein sequence ID" value="EWC64558.1"/>
    <property type="molecule type" value="Genomic_DNA"/>
</dbReference>
<proteinExistence type="predicted"/>
<dbReference type="Proteomes" id="UP000019277">
    <property type="component" value="Unassembled WGS sequence"/>
</dbReference>
<dbReference type="GO" id="GO:0004190">
    <property type="term" value="F:aspartic-type endopeptidase activity"/>
    <property type="evidence" value="ECO:0007669"/>
    <property type="project" value="InterPro"/>
</dbReference>
<name>W7IW58_9PSEU</name>
<organism evidence="3 4">
    <name type="scientific">Actinokineospora spheciospongiae</name>
    <dbReference type="NCBI Taxonomy" id="909613"/>
    <lineage>
        <taxon>Bacteria</taxon>
        <taxon>Bacillati</taxon>
        <taxon>Actinomycetota</taxon>
        <taxon>Actinomycetes</taxon>
        <taxon>Pseudonocardiales</taxon>
        <taxon>Pseudonocardiaceae</taxon>
        <taxon>Actinokineospora</taxon>
    </lineage>
</organism>
<keyword evidence="1" id="KW-1133">Transmembrane helix</keyword>
<feature type="transmembrane region" description="Helical" evidence="1">
    <location>
        <begin position="80"/>
        <end position="98"/>
    </location>
</feature>
<feature type="domain" description="Prepilin type IV endopeptidase peptidase" evidence="2">
    <location>
        <begin position="59"/>
        <end position="163"/>
    </location>
</feature>
<dbReference type="eggNOG" id="COG1989">
    <property type="taxonomic scope" value="Bacteria"/>
</dbReference>
<sequence length="197" mass="19632">MLGAVTGAVGNLGTRMLATSSDDIGLYSTRTGALATSVLFGAFGQQGSPIEDLVMLSCLVVVAIPLAVIDMVEMRLPNPLLAAGYLGVGTCVVAAAVARGECTGLGRAAVGCAVVTVTYLGVALCTGGLGSGDVKLGGLLGMTSAWKSWSVLLASMTLGWVILLLVFRLGSVKHDRKAPAGPALLAGTLIAVLGSSG</sequence>
<feature type="transmembrane region" description="Helical" evidence="1">
    <location>
        <begin position="110"/>
        <end position="129"/>
    </location>
</feature>
<dbReference type="Pfam" id="PF01478">
    <property type="entry name" value="Peptidase_A24"/>
    <property type="match status" value="1"/>
</dbReference>
<dbReference type="InterPro" id="IPR000045">
    <property type="entry name" value="Prepilin_IV_endopep_pep"/>
</dbReference>
<protein>
    <submittedName>
        <fullName evidence="3">Putative type IV peptidase</fullName>
    </submittedName>
</protein>
<evidence type="ECO:0000256" key="1">
    <source>
        <dbReference type="SAM" id="Phobius"/>
    </source>
</evidence>
<dbReference type="AlphaFoldDB" id="W7IW58"/>
<feature type="transmembrane region" description="Helical" evidence="1">
    <location>
        <begin position="50"/>
        <end position="68"/>
    </location>
</feature>
<reference evidence="3 4" key="1">
    <citation type="journal article" date="2014" name="Genome Announc.">
        <title>Draft Genome Sequence of the Antitrypanosomally Active Sponge-Associated Bacterium Actinokineospora sp. Strain EG49.</title>
        <authorList>
            <person name="Harjes J."/>
            <person name="Ryu T."/>
            <person name="Abdelmohsen U.R."/>
            <person name="Moitinho-Silva L."/>
            <person name="Horn H."/>
            <person name="Ravasi T."/>
            <person name="Hentschel U."/>
        </authorList>
    </citation>
    <scope>NUCLEOTIDE SEQUENCE [LARGE SCALE GENOMIC DNA]</scope>
    <source>
        <strain evidence="3 4">EG49</strain>
    </source>
</reference>
<evidence type="ECO:0000259" key="2">
    <source>
        <dbReference type="Pfam" id="PF01478"/>
    </source>
</evidence>
<feature type="transmembrane region" description="Helical" evidence="1">
    <location>
        <begin position="24"/>
        <end position="43"/>
    </location>
</feature>
<gene>
    <name evidence="3" type="ORF">UO65_0165</name>
</gene>
<keyword evidence="4" id="KW-1185">Reference proteome</keyword>
<evidence type="ECO:0000313" key="4">
    <source>
        <dbReference type="Proteomes" id="UP000019277"/>
    </source>
</evidence>
<feature type="transmembrane region" description="Helical" evidence="1">
    <location>
        <begin position="149"/>
        <end position="167"/>
    </location>
</feature>
<comment type="caution">
    <text evidence="3">The sequence shown here is derived from an EMBL/GenBank/DDBJ whole genome shotgun (WGS) entry which is preliminary data.</text>
</comment>
<keyword evidence="1" id="KW-0812">Transmembrane</keyword>
<dbReference type="STRING" id="909613.UO65_0165"/>